<comment type="similarity">
    <text evidence="2">Belongs to the cyclin family. Cyclin C subfamily.</text>
</comment>
<dbReference type="InterPro" id="IPR013763">
    <property type="entry name" value="Cyclin-like_dom"/>
</dbReference>
<keyword evidence="13" id="KW-1185">Reference proteome</keyword>
<dbReference type="SUPFAM" id="SSF48264">
    <property type="entry name" value="Cytochrome P450"/>
    <property type="match status" value="1"/>
</dbReference>
<keyword evidence="7" id="KW-0804">Transcription</keyword>
<feature type="region of interest" description="Disordered" evidence="10">
    <location>
        <begin position="279"/>
        <end position="327"/>
    </location>
</feature>
<dbReference type="Gene3D" id="1.10.630.10">
    <property type="entry name" value="Cytochrome P450"/>
    <property type="match status" value="2"/>
</dbReference>
<evidence type="ECO:0000256" key="8">
    <source>
        <dbReference type="ARBA" id="ARBA00023242"/>
    </source>
</evidence>
<evidence type="ECO:0000313" key="13">
    <source>
        <dbReference type="Proteomes" id="UP000559256"/>
    </source>
</evidence>
<feature type="compositionally biased region" description="Polar residues" evidence="10">
    <location>
        <begin position="306"/>
        <end position="326"/>
    </location>
</feature>
<keyword evidence="6" id="KW-0010">Activator</keyword>
<evidence type="ECO:0000256" key="9">
    <source>
        <dbReference type="RuleBase" id="RU000383"/>
    </source>
</evidence>
<evidence type="ECO:0000256" key="10">
    <source>
        <dbReference type="SAM" id="MobiDB-lite"/>
    </source>
</evidence>
<organism evidence="12 13">
    <name type="scientific">Tetrapyrgos nigripes</name>
    <dbReference type="NCBI Taxonomy" id="182062"/>
    <lineage>
        <taxon>Eukaryota</taxon>
        <taxon>Fungi</taxon>
        <taxon>Dikarya</taxon>
        <taxon>Basidiomycota</taxon>
        <taxon>Agaricomycotina</taxon>
        <taxon>Agaricomycetes</taxon>
        <taxon>Agaricomycetidae</taxon>
        <taxon>Agaricales</taxon>
        <taxon>Marasmiineae</taxon>
        <taxon>Marasmiaceae</taxon>
        <taxon>Tetrapyrgos</taxon>
    </lineage>
</organism>
<dbReference type="InterPro" id="IPR036396">
    <property type="entry name" value="Cyt_P450_sf"/>
</dbReference>
<evidence type="ECO:0000256" key="6">
    <source>
        <dbReference type="ARBA" id="ARBA00023159"/>
    </source>
</evidence>
<feature type="region of interest" description="Disordered" evidence="10">
    <location>
        <begin position="1058"/>
        <end position="1100"/>
    </location>
</feature>
<evidence type="ECO:0000256" key="1">
    <source>
        <dbReference type="ARBA" id="ARBA00004123"/>
    </source>
</evidence>
<evidence type="ECO:0000256" key="5">
    <source>
        <dbReference type="ARBA" id="ARBA00023127"/>
    </source>
</evidence>
<name>A0A8H5FFH9_9AGAR</name>
<keyword evidence="8" id="KW-0539">Nucleus</keyword>
<dbReference type="Gene3D" id="1.10.472.10">
    <property type="entry name" value="Cyclin-like"/>
    <property type="match status" value="2"/>
</dbReference>
<dbReference type="Pfam" id="PF00134">
    <property type="entry name" value="Cyclin_N"/>
    <property type="match status" value="1"/>
</dbReference>
<keyword evidence="4" id="KW-0805">Transcription regulation</keyword>
<dbReference type="InterPro" id="IPR036915">
    <property type="entry name" value="Cyclin-like_sf"/>
</dbReference>
<comment type="subcellular location">
    <subcellularLocation>
        <location evidence="1">Nucleus</location>
    </subcellularLocation>
</comment>
<dbReference type="EMBL" id="JAACJM010000250">
    <property type="protein sequence ID" value="KAF5334841.1"/>
    <property type="molecule type" value="Genomic_DNA"/>
</dbReference>
<evidence type="ECO:0000256" key="4">
    <source>
        <dbReference type="ARBA" id="ARBA00023015"/>
    </source>
</evidence>
<feature type="region of interest" description="Disordered" evidence="10">
    <location>
        <begin position="366"/>
        <end position="470"/>
    </location>
</feature>
<dbReference type="AlphaFoldDB" id="A0A8H5FFH9"/>
<dbReference type="FunFam" id="1.10.472.10:FF:000076">
    <property type="entry name" value="RNA polymerase II holoenzyme cyclin-like subunit"/>
    <property type="match status" value="1"/>
</dbReference>
<dbReference type="SUPFAM" id="SSF47954">
    <property type="entry name" value="Cyclin-like"/>
    <property type="match status" value="2"/>
</dbReference>
<comment type="caution">
    <text evidence="12">The sequence shown here is derived from an EMBL/GenBank/DDBJ whole genome shotgun (WGS) entry which is preliminary data.</text>
</comment>
<evidence type="ECO:0000313" key="12">
    <source>
        <dbReference type="EMBL" id="KAF5334841.1"/>
    </source>
</evidence>
<dbReference type="GO" id="GO:0006357">
    <property type="term" value="P:regulation of transcription by RNA polymerase II"/>
    <property type="evidence" value="ECO:0007669"/>
    <property type="project" value="InterPro"/>
</dbReference>
<dbReference type="InterPro" id="IPR006671">
    <property type="entry name" value="Cyclin_N"/>
</dbReference>
<dbReference type="GO" id="GO:0016705">
    <property type="term" value="F:oxidoreductase activity, acting on paired donors, with incorporation or reduction of molecular oxygen"/>
    <property type="evidence" value="ECO:0007669"/>
    <property type="project" value="InterPro"/>
</dbReference>
<feature type="compositionally biased region" description="Low complexity" evidence="10">
    <location>
        <begin position="372"/>
        <end position="392"/>
    </location>
</feature>
<evidence type="ECO:0000256" key="7">
    <source>
        <dbReference type="ARBA" id="ARBA00023163"/>
    </source>
</evidence>
<dbReference type="PANTHER" id="PTHR10026">
    <property type="entry name" value="CYCLIN"/>
    <property type="match status" value="1"/>
</dbReference>
<gene>
    <name evidence="12" type="ORF">D9758_014295</name>
</gene>
<dbReference type="GO" id="GO:0005634">
    <property type="term" value="C:nucleus"/>
    <property type="evidence" value="ECO:0007669"/>
    <property type="project" value="UniProtKB-SubCell"/>
</dbReference>
<dbReference type="Pfam" id="PF25534">
    <property type="entry name" value="DUF7918"/>
    <property type="match status" value="1"/>
</dbReference>
<dbReference type="GO" id="GO:0020037">
    <property type="term" value="F:heme binding"/>
    <property type="evidence" value="ECO:0007669"/>
    <property type="project" value="InterPro"/>
</dbReference>
<dbReference type="CDD" id="cd20513">
    <property type="entry name" value="CYCLIN_CCNC_rpt1"/>
    <property type="match status" value="1"/>
</dbReference>
<feature type="compositionally biased region" description="Gly residues" evidence="10">
    <location>
        <begin position="439"/>
        <end position="450"/>
    </location>
</feature>
<sequence>MATDFWASSHYKRWLVDRATIAQARAEDLAYAGSQELIDFFGIYFANVISKLGKKLGLRQRVIATATVFFRRFYLKNSYSEMDPYLVIAACCYVAAKAEESPVHIKTVVSDARSVFSQDQYNVKHFPSDNTKLAEMEFYLVDDLECDLTVFHPYRTLLALCKVSPGGSGTSSGATNPASYAEAGELGAAGDLVNPDDLGVGLADEDGPRYWGTGEGALELSVNALQTAWFIINDTYRSNLCLLYPPHLIAIAAIYLTLVLHAPTYKDISQFLPSSSSVSSARESSTPAEGISASQSGPVTPRRSSRQSSHTEASSFQEPKDNSLTPEKQDPIAFLATLNVSLSLISTISQEIISLYALWDRYREDNTGSAGGPEASASGIPSGSGSTATSPAKPQGHFGQPSPSLNIFGGGSGATTPSKRSAATASLNGTPDTKDELFGDGGSTLSGGSSGSSRGHNHPSPFDANAGGGANTEAMIVTPAYLYQKLMRMRENKLIDTSHAPAVNRVVENLRVIESGRASVVFKVLGDGLLSVTGETLIEDQDSSWSSGDHHRRQRKSLNPVFSAAHMREMLVVFYDVVGKLQDALVEKINVLSWISRTALEIIGQSGLGYSFDPLTDDASEHRYSKTIKNLGLTIGRLSIFRMDIFGMSQYLGPPNFRRFLVNMMPSKLVHDMRDMVDYTWSLSVEIYEGKKKALAERDEVVKSQIGRGKDIISILMTGNLDDSVERLDEKEIIAQVIVISIYLVWSFVDLRHNFDVHTHLRCGEYYIGGSDLQLCNLQGNFTPLPFGVKHKQSSCSRFNVIPLSKPIIGRDGSKITELTIPKDTSIIISLLNANRNLDIWGSDAAEWKPERWLNPLPKQVVDKFQVHWKDHAFSVPTTGRITIDGVMHSGKVIHKGSAPSYTTHKRGFRESVSRLRPFVFSRLSFTDDDKYLDAMTDGLGDICLTIWKARLTKRLKTYRTHSRPREKTVVHETLKKGVDHRAGLDSYCVYRPGRPQVEVEKYGEPVARFVFRYRPLDVLEANGLVLSSNNTLRFRSVTYDPDSAGDRDMVVKSEILQPKAAEAPEPSGSISAKIEEVEEGPYDRERSLTWSNIGVHDSA</sequence>
<dbReference type="SMART" id="SM00385">
    <property type="entry name" value="CYCLIN"/>
    <property type="match status" value="1"/>
</dbReference>
<reference evidence="12 13" key="1">
    <citation type="journal article" date="2020" name="ISME J.">
        <title>Uncovering the hidden diversity of litter-decomposition mechanisms in mushroom-forming fungi.</title>
        <authorList>
            <person name="Floudas D."/>
            <person name="Bentzer J."/>
            <person name="Ahren D."/>
            <person name="Johansson T."/>
            <person name="Persson P."/>
            <person name="Tunlid A."/>
        </authorList>
    </citation>
    <scope>NUCLEOTIDE SEQUENCE [LARGE SCALE GENOMIC DNA]</scope>
    <source>
        <strain evidence="12 13">CBS 291.85</strain>
    </source>
</reference>
<dbReference type="InterPro" id="IPR057678">
    <property type="entry name" value="DUF7918"/>
</dbReference>
<evidence type="ECO:0000256" key="2">
    <source>
        <dbReference type="ARBA" id="ARBA00008638"/>
    </source>
</evidence>
<dbReference type="GO" id="GO:0004497">
    <property type="term" value="F:monooxygenase activity"/>
    <property type="evidence" value="ECO:0007669"/>
    <property type="project" value="InterPro"/>
</dbReference>
<proteinExistence type="inferred from homology"/>
<accession>A0A8H5FFH9</accession>
<dbReference type="OrthoDB" id="10266018at2759"/>
<protein>
    <recommendedName>
        <fullName evidence="11">Cyclin-like domain-containing protein</fullName>
    </recommendedName>
</protein>
<feature type="domain" description="Cyclin-like" evidence="11">
    <location>
        <begin position="47"/>
        <end position="142"/>
    </location>
</feature>
<keyword evidence="5 9" id="KW-0195">Cyclin</keyword>
<dbReference type="InterPro" id="IPR043198">
    <property type="entry name" value="Cyclin/Ssn8"/>
</dbReference>
<evidence type="ECO:0000259" key="11">
    <source>
        <dbReference type="SMART" id="SM00385"/>
    </source>
</evidence>
<dbReference type="Proteomes" id="UP000559256">
    <property type="component" value="Unassembled WGS sequence"/>
</dbReference>
<evidence type="ECO:0000256" key="3">
    <source>
        <dbReference type="ARBA" id="ARBA00022491"/>
    </source>
</evidence>
<dbReference type="GO" id="GO:0005506">
    <property type="term" value="F:iron ion binding"/>
    <property type="evidence" value="ECO:0007669"/>
    <property type="project" value="InterPro"/>
</dbReference>
<dbReference type="GO" id="GO:0016538">
    <property type="term" value="F:cyclin-dependent protein serine/threonine kinase regulator activity"/>
    <property type="evidence" value="ECO:0007669"/>
    <property type="project" value="InterPro"/>
</dbReference>
<keyword evidence="3" id="KW-0678">Repressor</keyword>
<feature type="compositionally biased region" description="Polar residues" evidence="10">
    <location>
        <begin position="414"/>
        <end position="431"/>
    </location>
</feature>